<dbReference type="GO" id="GO:0006281">
    <property type="term" value="P:DNA repair"/>
    <property type="evidence" value="ECO:0007669"/>
    <property type="project" value="UniProtKB-UniRule"/>
</dbReference>
<keyword evidence="8" id="KW-0238">DNA-binding</keyword>
<dbReference type="CDD" id="cd18811">
    <property type="entry name" value="SF2_C_RecG"/>
    <property type="match status" value="1"/>
</dbReference>
<evidence type="ECO:0000259" key="18">
    <source>
        <dbReference type="PROSITE" id="PS51194"/>
    </source>
</evidence>
<dbReference type="InterPro" id="IPR033454">
    <property type="entry name" value="RecG_wedge"/>
</dbReference>
<dbReference type="PANTHER" id="PTHR47964">
    <property type="entry name" value="ATP-DEPENDENT DNA HELICASE HOMOLOG RECG, CHLOROPLASTIC"/>
    <property type="match status" value="1"/>
</dbReference>
<dbReference type="Pfam" id="PF00270">
    <property type="entry name" value="DEAD"/>
    <property type="match status" value="1"/>
</dbReference>
<evidence type="ECO:0000256" key="14">
    <source>
        <dbReference type="ARBA" id="ARBA00048988"/>
    </source>
</evidence>
<dbReference type="SMART" id="SM00490">
    <property type="entry name" value="HELICc"/>
    <property type="match status" value="1"/>
</dbReference>
<dbReference type="GO" id="GO:0043138">
    <property type="term" value="F:3'-5' DNA helicase activity"/>
    <property type="evidence" value="ECO:0007669"/>
    <property type="project" value="UniProtKB-EC"/>
</dbReference>
<dbReference type="OrthoDB" id="9804325at2"/>
<accession>U5QHL8</accession>
<keyword evidence="6 15" id="KW-0347">Helicase</keyword>
<dbReference type="InterPro" id="IPR014001">
    <property type="entry name" value="Helicase_ATP-bd"/>
</dbReference>
<evidence type="ECO:0000256" key="7">
    <source>
        <dbReference type="ARBA" id="ARBA00022840"/>
    </source>
</evidence>
<evidence type="ECO:0000256" key="10">
    <source>
        <dbReference type="ARBA" id="ARBA00023204"/>
    </source>
</evidence>
<evidence type="ECO:0000256" key="6">
    <source>
        <dbReference type="ARBA" id="ARBA00022806"/>
    </source>
</evidence>
<evidence type="ECO:0000256" key="11">
    <source>
        <dbReference type="ARBA" id="ARBA00023235"/>
    </source>
</evidence>
<evidence type="ECO:0000256" key="8">
    <source>
        <dbReference type="ARBA" id="ARBA00023125"/>
    </source>
</evidence>
<gene>
    <name evidence="19" type="primary">recG</name>
    <name evidence="19" type="ORF">GKIL_2112</name>
</gene>
<dbReference type="InterPro" id="IPR011545">
    <property type="entry name" value="DEAD/DEAH_box_helicase_dom"/>
</dbReference>
<evidence type="ECO:0000256" key="1">
    <source>
        <dbReference type="ARBA" id="ARBA00007504"/>
    </source>
</evidence>
<comment type="function">
    <text evidence="15">Plays a critical role in recombination and DNA repair. Helps process Holliday junction intermediates to mature products by catalyzing branch migration. Has replication fork regression activity, unwinds stalled or blocked replication forks to make a HJ that can be resolved. Has a DNA unwinding activity characteristic of a DNA helicase with 3'-5' polarity.</text>
</comment>
<dbReference type="eggNOG" id="COG1200">
    <property type="taxonomic scope" value="Bacteria"/>
</dbReference>
<keyword evidence="11" id="KW-0413">Isomerase</keyword>
<dbReference type="NCBIfam" id="NF008168">
    <property type="entry name" value="PRK10917.2-2"/>
    <property type="match status" value="1"/>
</dbReference>
<feature type="domain" description="Helicase ATP-binding" evidence="17">
    <location>
        <begin position="403"/>
        <end position="564"/>
    </location>
</feature>
<dbReference type="Gene3D" id="3.40.50.300">
    <property type="entry name" value="P-loop containing nucleotide triphosphate hydrolases"/>
    <property type="match status" value="2"/>
</dbReference>
<sequence length="814" mass="90610">MPEVQELSELLQRLHRALAAEADRGFGNIRGNRQYFSEFLSAALSEPPTGIAGADEQRRWQDLGKKFERYGELEAGARAHLVAETRRFLHRLRRSLEPPPVPKSNGRNSRSQPPPKPEVLEQPVSTLKGIGPKLAAQLEKLGLTTIGAVLRYFPRDYLDYTNRTTIKTCEVGQTVTIVAQVRRASCFTSPRNHKLAVFSLTLGDGTGQMQLSQFFAGSRFTNRGWQEGQLKRFPRGATVAASGLVRRGKAGLTLHEPQLEVLDEEESTDHLRRIVPVYPLVEGVGAGVVRRAVTAALPFADALVDPLPASIRTSAGLMETAEAIRAVHYPESLEQKTAARRRLVFDEFFFLQLGLLQRRWRQKKRSEGIAFRTQGELIEQFYGLLPFALTGAQKRVVQEVLTDLASPEPMNRLVQGDVGSGKTVIAVIAMLAAIQSGYQTALMAPTEVLAEQHYQKLVQWFAQLHLPVELITGSVRATRRREVLRQLATGELRVVVGTHALIQDGVQFANLGLAVIDEQHRFGVNQRARLQNKGRNPDVLTMTATPIPRTLALTLHGDLDVSQVDELPPGRKPIRTTVVTPAERSAVIELIRRQVLEGRQVYVVLPLIEESEKSDLRSAFEEHERLKEKVFPEFRVGLLHGRLKSEQKEEVITAFRAHTLDILVSTTVVEVGVDVPNASLMLIEHAERFGLAQLHQLRGRVGRGASQSFCLLMSASKSEAALQRLKVLEQSTDGFFIAEMDLRLRGPGEVIGTRQSGLPDMVLSSLIEDQETLERSRHEAQALIERDPELTSFPLLRTELGSRLDRLMDGAILT</sequence>
<dbReference type="RefSeq" id="WP_023173496.1">
    <property type="nucleotide sequence ID" value="NC_022600.1"/>
</dbReference>
<evidence type="ECO:0000256" key="15">
    <source>
        <dbReference type="RuleBase" id="RU363016"/>
    </source>
</evidence>
<dbReference type="InterPro" id="IPR027417">
    <property type="entry name" value="P-loop_NTPase"/>
</dbReference>
<dbReference type="InterPro" id="IPR045562">
    <property type="entry name" value="RecG_dom3_C"/>
</dbReference>
<dbReference type="Pfam" id="PF17191">
    <property type="entry name" value="RecG_wedge"/>
    <property type="match status" value="1"/>
</dbReference>
<organism evidence="19 20">
    <name type="scientific">Gloeobacter kilaueensis (strain ATCC BAA-2537 / CCAP 1431/1 / ULC 316 / JS1)</name>
    <dbReference type="NCBI Taxonomy" id="1183438"/>
    <lineage>
        <taxon>Bacteria</taxon>
        <taxon>Bacillati</taxon>
        <taxon>Cyanobacteriota</taxon>
        <taxon>Cyanophyceae</taxon>
        <taxon>Gloeobacterales</taxon>
        <taxon>Gloeobacteraceae</taxon>
        <taxon>Gloeobacter</taxon>
    </lineage>
</organism>
<evidence type="ECO:0000256" key="3">
    <source>
        <dbReference type="ARBA" id="ARBA00022741"/>
    </source>
</evidence>
<dbReference type="Pfam" id="PF19833">
    <property type="entry name" value="RecG_dom3_C"/>
    <property type="match status" value="1"/>
</dbReference>
<dbReference type="SMART" id="SM00487">
    <property type="entry name" value="DEXDc"/>
    <property type="match status" value="1"/>
</dbReference>
<dbReference type="EC" id="5.6.2.4" evidence="13 15"/>
<dbReference type="Gene3D" id="2.40.50.140">
    <property type="entry name" value="Nucleic acid-binding proteins"/>
    <property type="match status" value="1"/>
</dbReference>
<dbReference type="Pfam" id="PF00271">
    <property type="entry name" value="Helicase_C"/>
    <property type="match status" value="1"/>
</dbReference>
<evidence type="ECO:0000256" key="9">
    <source>
        <dbReference type="ARBA" id="ARBA00023172"/>
    </source>
</evidence>
<dbReference type="InterPro" id="IPR004609">
    <property type="entry name" value="ATP-dep_DNA_helicase_RecG"/>
</dbReference>
<dbReference type="InterPro" id="IPR001650">
    <property type="entry name" value="Helicase_C-like"/>
</dbReference>
<feature type="region of interest" description="Disordered" evidence="16">
    <location>
        <begin position="93"/>
        <end position="122"/>
    </location>
</feature>
<dbReference type="PROSITE" id="PS51192">
    <property type="entry name" value="HELICASE_ATP_BIND_1"/>
    <property type="match status" value="1"/>
</dbReference>
<evidence type="ECO:0000256" key="2">
    <source>
        <dbReference type="ARBA" id="ARBA00017846"/>
    </source>
</evidence>
<keyword evidence="5 15" id="KW-0378">Hydrolase</keyword>
<dbReference type="NCBIfam" id="NF008170">
    <property type="entry name" value="PRK10917.2-4"/>
    <property type="match status" value="1"/>
</dbReference>
<evidence type="ECO:0000256" key="13">
    <source>
        <dbReference type="ARBA" id="ARBA00034808"/>
    </source>
</evidence>
<dbReference type="PATRIC" id="fig|1183438.3.peg.2074"/>
<keyword evidence="7 15" id="KW-0067">ATP-binding</keyword>
<comment type="catalytic activity">
    <reaction evidence="12 15">
        <text>Couples ATP hydrolysis with the unwinding of duplex DNA by translocating in the 3'-5' direction.</text>
        <dbReference type="EC" id="5.6.2.4"/>
    </reaction>
</comment>
<dbReference type="Proteomes" id="UP000017396">
    <property type="component" value="Chromosome"/>
</dbReference>
<dbReference type="EMBL" id="CP003587">
    <property type="protein sequence ID" value="AGY58358.1"/>
    <property type="molecule type" value="Genomic_DNA"/>
</dbReference>
<dbReference type="NCBIfam" id="TIGR00643">
    <property type="entry name" value="recG"/>
    <property type="match status" value="1"/>
</dbReference>
<dbReference type="PANTHER" id="PTHR47964:SF1">
    <property type="entry name" value="ATP-DEPENDENT DNA HELICASE HOMOLOG RECG, CHLOROPLASTIC"/>
    <property type="match status" value="1"/>
</dbReference>
<dbReference type="NCBIfam" id="NF008165">
    <property type="entry name" value="PRK10917.1-3"/>
    <property type="match status" value="1"/>
</dbReference>
<dbReference type="InterPro" id="IPR012340">
    <property type="entry name" value="NA-bd_OB-fold"/>
</dbReference>
<proteinExistence type="inferred from homology"/>
<dbReference type="CDD" id="cd04488">
    <property type="entry name" value="RecG_wedge_OBF"/>
    <property type="match status" value="1"/>
</dbReference>
<reference evidence="19 20" key="1">
    <citation type="journal article" date="2013" name="PLoS ONE">
        <title>Cultivation and Complete Genome Sequencing of Gloeobacter kilaueensis sp. nov., from a Lava Cave in Kilauea Caldera, Hawai'i.</title>
        <authorList>
            <person name="Saw J.H."/>
            <person name="Schatz M."/>
            <person name="Brown M.V."/>
            <person name="Kunkel D.D."/>
            <person name="Foster J.S."/>
            <person name="Shick H."/>
            <person name="Christensen S."/>
            <person name="Hou S."/>
            <person name="Wan X."/>
            <person name="Donachie S.P."/>
        </authorList>
    </citation>
    <scope>NUCLEOTIDE SEQUENCE [LARGE SCALE GENOMIC DNA]</scope>
    <source>
        <strain evidence="20">JS</strain>
    </source>
</reference>
<evidence type="ECO:0000313" key="20">
    <source>
        <dbReference type="Proteomes" id="UP000017396"/>
    </source>
</evidence>
<evidence type="ECO:0000259" key="17">
    <source>
        <dbReference type="PROSITE" id="PS51192"/>
    </source>
</evidence>
<dbReference type="HOGENOM" id="CLU_005122_7_1_3"/>
<evidence type="ECO:0000313" key="19">
    <source>
        <dbReference type="EMBL" id="AGY58358.1"/>
    </source>
</evidence>
<dbReference type="GO" id="GO:0005524">
    <property type="term" value="F:ATP binding"/>
    <property type="evidence" value="ECO:0007669"/>
    <property type="project" value="UniProtKB-KW"/>
</dbReference>
<dbReference type="SUPFAM" id="SSF52540">
    <property type="entry name" value="P-loop containing nucleoside triphosphate hydrolases"/>
    <property type="match status" value="2"/>
</dbReference>
<name>U5QHL8_GLOK1</name>
<keyword evidence="4 15" id="KW-0227">DNA damage</keyword>
<keyword evidence="20" id="KW-1185">Reference proteome</keyword>
<dbReference type="AlphaFoldDB" id="U5QHL8"/>
<dbReference type="KEGG" id="glj:GKIL_2112"/>
<dbReference type="PROSITE" id="PS51194">
    <property type="entry name" value="HELICASE_CTER"/>
    <property type="match status" value="1"/>
</dbReference>
<dbReference type="STRING" id="1183438.GKIL_2112"/>
<evidence type="ECO:0000256" key="4">
    <source>
        <dbReference type="ARBA" id="ARBA00022763"/>
    </source>
</evidence>
<keyword evidence="3 15" id="KW-0547">Nucleotide-binding</keyword>
<dbReference type="GO" id="GO:0016887">
    <property type="term" value="F:ATP hydrolysis activity"/>
    <property type="evidence" value="ECO:0007669"/>
    <property type="project" value="RHEA"/>
</dbReference>
<evidence type="ECO:0000256" key="5">
    <source>
        <dbReference type="ARBA" id="ARBA00022801"/>
    </source>
</evidence>
<dbReference type="GO" id="GO:0006310">
    <property type="term" value="P:DNA recombination"/>
    <property type="evidence" value="ECO:0007669"/>
    <property type="project" value="UniProtKB-UniRule"/>
</dbReference>
<feature type="domain" description="Helicase C-terminal" evidence="18">
    <location>
        <begin position="597"/>
        <end position="743"/>
    </location>
</feature>
<comment type="catalytic activity">
    <reaction evidence="14 15">
        <text>ATP + H2O = ADP + phosphate + H(+)</text>
        <dbReference type="Rhea" id="RHEA:13065"/>
        <dbReference type="ChEBI" id="CHEBI:15377"/>
        <dbReference type="ChEBI" id="CHEBI:15378"/>
        <dbReference type="ChEBI" id="CHEBI:30616"/>
        <dbReference type="ChEBI" id="CHEBI:43474"/>
        <dbReference type="ChEBI" id="CHEBI:456216"/>
        <dbReference type="EC" id="5.6.2.4"/>
    </reaction>
</comment>
<evidence type="ECO:0000256" key="16">
    <source>
        <dbReference type="SAM" id="MobiDB-lite"/>
    </source>
</evidence>
<dbReference type="SUPFAM" id="SSF50249">
    <property type="entry name" value="Nucleic acid-binding proteins"/>
    <property type="match status" value="1"/>
</dbReference>
<protein>
    <recommendedName>
        <fullName evidence="2 15">ATP-dependent DNA helicase RecG</fullName>
        <ecNumber evidence="13 15">5.6.2.4</ecNumber>
    </recommendedName>
</protein>
<keyword evidence="10 15" id="KW-0234">DNA repair</keyword>
<comment type="similarity">
    <text evidence="1 15">Belongs to the helicase family. RecG subfamily.</text>
</comment>
<dbReference type="GO" id="GO:0003677">
    <property type="term" value="F:DNA binding"/>
    <property type="evidence" value="ECO:0007669"/>
    <property type="project" value="UniProtKB-KW"/>
</dbReference>
<keyword evidence="9 15" id="KW-0233">DNA recombination</keyword>
<dbReference type="CDD" id="cd17992">
    <property type="entry name" value="DEXHc_RecG"/>
    <property type="match status" value="1"/>
</dbReference>
<dbReference type="InterPro" id="IPR047112">
    <property type="entry name" value="RecG/Mfd"/>
</dbReference>
<evidence type="ECO:0000256" key="12">
    <source>
        <dbReference type="ARBA" id="ARBA00034617"/>
    </source>
</evidence>